<dbReference type="Proteomes" id="UP000011873">
    <property type="component" value="Unassembled WGS sequence"/>
</dbReference>
<keyword evidence="1" id="KW-0472">Membrane</keyword>
<accession>M6CE89</accession>
<keyword evidence="1" id="KW-0812">Transmembrane</keyword>
<keyword evidence="1" id="KW-1133">Transmembrane helix</keyword>
<proteinExistence type="predicted"/>
<organism evidence="2 3">
    <name type="scientific">Leptospira borgpetersenii serovar Hardjo-bovis str. Sponselee</name>
    <dbReference type="NCBI Taxonomy" id="1303729"/>
    <lineage>
        <taxon>Bacteria</taxon>
        <taxon>Pseudomonadati</taxon>
        <taxon>Spirochaetota</taxon>
        <taxon>Spirochaetia</taxon>
        <taxon>Leptospirales</taxon>
        <taxon>Leptospiraceae</taxon>
        <taxon>Leptospira</taxon>
    </lineage>
</organism>
<sequence>MQIRTNSFDISILNSSKKRNVSKKELILFLRKDSLFGIFSLCLIFYFLSPSTSSVCSILKSEKSNFFTNLLPYLRLVRSISSPKTLQ</sequence>
<dbReference type="PATRIC" id="fig|1218567.3.peg.374"/>
<feature type="transmembrane region" description="Helical" evidence="1">
    <location>
        <begin position="26"/>
        <end position="48"/>
    </location>
</feature>
<dbReference type="AlphaFoldDB" id="M6CE89"/>
<gene>
    <name evidence="2" type="ORF">LEP1GSC016_4314</name>
</gene>
<evidence type="ECO:0000313" key="2">
    <source>
        <dbReference type="EMBL" id="EMJ84580.1"/>
    </source>
</evidence>
<name>M6CE89_LEPBO</name>
<dbReference type="EMBL" id="ANMU01000016">
    <property type="protein sequence ID" value="EMJ84580.1"/>
    <property type="molecule type" value="Genomic_DNA"/>
</dbReference>
<reference evidence="2 3" key="1">
    <citation type="submission" date="2013-01" db="EMBL/GenBank/DDBJ databases">
        <authorList>
            <person name="Harkins D.M."/>
            <person name="Durkin A.S."/>
            <person name="Brinkac L.M."/>
            <person name="Haft D.H."/>
            <person name="Selengut J.D."/>
            <person name="Sanka R."/>
            <person name="DePew J."/>
            <person name="Purushe J."/>
            <person name="Galloway R.L."/>
            <person name="Vinetz J.M."/>
            <person name="Sutton G.G."/>
            <person name="Nierman W.C."/>
            <person name="Fouts D.E."/>
        </authorList>
    </citation>
    <scope>NUCLEOTIDE SEQUENCE [LARGE SCALE GENOMIC DNA]</scope>
    <source>
        <strain evidence="2 3">Sponselee CDC</strain>
    </source>
</reference>
<protein>
    <submittedName>
        <fullName evidence="2">Uncharacterized protein</fullName>
    </submittedName>
</protein>
<evidence type="ECO:0000313" key="3">
    <source>
        <dbReference type="Proteomes" id="UP000011873"/>
    </source>
</evidence>
<evidence type="ECO:0000256" key="1">
    <source>
        <dbReference type="SAM" id="Phobius"/>
    </source>
</evidence>
<comment type="caution">
    <text evidence="2">The sequence shown here is derived from an EMBL/GenBank/DDBJ whole genome shotgun (WGS) entry which is preliminary data.</text>
</comment>